<dbReference type="InterPro" id="IPR018035">
    <property type="entry name" value="Flagellar_FliH/T3SS_HrpE"/>
</dbReference>
<dbReference type="NCBIfam" id="TIGR03825">
    <property type="entry name" value="FliH_bacil"/>
    <property type="match status" value="1"/>
</dbReference>
<dbReference type="GO" id="GO:0044781">
    <property type="term" value="P:bacterial-type flagellum organization"/>
    <property type="evidence" value="ECO:0007669"/>
    <property type="project" value="UniProtKB-KW"/>
</dbReference>
<dbReference type="Pfam" id="PF02108">
    <property type="entry name" value="FliH"/>
    <property type="match status" value="1"/>
</dbReference>
<keyword evidence="10" id="KW-0966">Cell projection</keyword>
<evidence type="ECO:0000256" key="3">
    <source>
        <dbReference type="ARBA" id="ARBA00022448"/>
    </source>
</evidence>
<keyword evidence="11" id="KW-1185">Reference proteome</keyword>
<keyword evidence="4" id="KW-1005">Bacterial flagellum biogenesis</keyword>
<dbReference type="PANTHER" id="PTHR34982">
    <property type="entry name" value="YOP PROTEINS TRANSLOCATION PROTEIN L"/>
    <property type="match status" value="1"/>
</dbReference>
<proteinExistence type="inferred from homology"/>
<dbReference type="GO" id="GO:0015031">
    <property type="term" value="P:protein transport"/>
    <property type="evidence" value="ECO:0007669"/>
    <property type="project" value="UniProtKB-KW"/>
</dbReference>
<keyword evidence="5" id="KW-0653">Protein transport</keyword>
<dbReference type="GO" id="GO:0005829">
    <property type="term" value="C:cytosol"/>
    <property type="evidence" value="ECO:0007669"/>
    <property type="project" value="TreeGrafter"/>
</dbReference>
<name>A0A248TCS0_9BACI</name>
<keyword evidence="3" id="KW-0813">Transport</keyword>
<dbReference type="AlphaFoldDB" id="A0A248TCS0"/>
<dbReference type="Proteomes" id="UP000215137">
    <property type="component" value="Chromosome"/>
</dbReference>
<reference evidence="10 11" key="1">
    <citation type="submission" date="2017-08" db="EMBL/GenBank/DDBJ databases">
        <title>Complete Genome Sequence of Bacillus kochii Oregon-R-modENCODE STRAIN BDGP4, isolated from Drosophila melanogaster gut.</title>
        <authorList>
            <person name="Wan K.H."/>
            <person name="Yu C."/>
            <person name="Park S."/>
            <person name="Hammonds A.S."/>
            <person name="Booth B.W."/>
            <person name="Celniker S.E."/>
        </authorList>
    </citation>
    <scope>NUCLEOTIDE SEQUENCE [LARGE SCALE GENOMIC DNA]</scope>
    <source>
        <strain evidence="10 11">BDGP4</strain>
    </source>
</reference>
<dbReference type="InterPro" id="IPR051472">
    <property type="entry name" value="T3SS_Stator/FliH"/>
</dbReference>
<organism evidence="10 11">
    <name type="scientific">Cytobacillus kochii</name>
    <dbReference type="NCBI Taxonomy" id="859143"/>
    <lineage>
        <taxon>Bacteria</taxon>
        <taxon>Bacillati</taxon>
        <taxon>Bacillota</taxon>
        <taxon>Bacilli</taxon>
        <taxon>Bacillales</taxon>
        <taxon>Bacillaceae</taxon>
        <taxon>Cytobacillus</taxon>
    </lineage>
</organism>
<evidence type="ECO:0000256" key="2">
    <source>
        <dbReference type="ARBA" id="ARBA00006602"/>
    </source>
</evidence>
<evidence type="ECO:0000256" key="4">
    <source>
        <dbReference type="ARBA" id="ARBA00022795"/>
    </source>
</evidence>
<keyword evidence="8" id="KW-0175">Coiled coil</keyword>
<dbReference type="KEGG" id="bko:CKF48_00610"/>
<keyword evidence="10" id="KW-0969">Cilium</keyword>
<protein>
    <recommendedName>
        <fullName evidence="7">Flagellar assembly protein FliH</fullName>
    </recommendedName>
</protein>
<feature type="coiled-coil region" evidence="8">
    <location>
        <begin position="49"/>
        <end position="95"/>
    </location>
</feature>
<dbReference type="InterPro" id="IPR022524">
    <property type="entry name" value="FliH_Bacilli"/>
</dbReference>
<dbReference type="EMBL" id="CP022983">
    <property type="protein sequence ID" value="ASV65956.1"/>
    <property type="molecule type" value="Genomic_DNA"/>
</dbReference>
<evidence type="ECO:0000256" key="7">
    <source>
        <dbReference type="NCBIfam" id="TIGR03825"/>
    </source>
</evidence>
<evidence type="ECO:0000313" key="10">
    <source>
        <dbReference type="EMBL" id="ASV65956.1"/>
    </source>
</evidence>
<comment type="similarity">
    <text evidence="2">Belongs to the FliH family.</text>
</comment>
<comment type="function">
    <text evidence="1">Needed for flagellar regrowth and assembly.</text>
</comment>
<sequence length="258" mass="29901">MILLSRLFKHSTHDYLSEEEQITISIRPMFKQSEDHPSQQMSAYYDQVINEAEKRAEEIIQSANQHADRIYQTVQEEKEKAKEEQELVRKEAYEEGYLTGMSKGKEDGFNSYTSRLAEVKEIINAAKTDYEETIQSADRTILTISMNVAEKIIATELTHHSEHYQSYVKNALKEAKHYKNIKLIVHPDKYLELLSYKDELKAMLPVEAGLYILPDEELSVVDCVIDSDNGRIDATCKSQIDEIKERLSEWLETHHELG</sequence>
<gene>
    <name evidence="10" type="primary">fliH</name>
    <name evidence="10" type="ORF">CKF48_00610</name>
</gene>
<evidence type="ECO:0000256" key="5">
    <source>
        <dbReference type="ARBA" id="ARBA00022927"/>
    </source>
</evidence>
<evidence type="ECO:0000313" key="11">
    <source>
        <dbReference type="Proteomes" id="UP000215137"/>
    </source>
</evidence>
<keyword evidence="6" id="KW-1006">Bacterial flagellum protein export</keyword>
<evidence type="ECO:0000256" key="1">
    <source>
        <dbReference type="ARBA" id="ARBA00003041"/>
    </source>
</evidence>
<evidence type="ECO:0000256" key="6">
    <source>
        <dbReference type="ARBA" id="ARBA00023225"/>
    </source>
</evidence>
<feature type="domain" description="Flagellar assembly protein FliH/Type III secretion system HrpE" evidence="9">
    <location>
        <begin position="117"/>
        <end position="242"/>
    </location>
</feature>
<evidence type="ECO:0000256" key="8">
    <source>
        <dbReference type="SAM" id="Coils"/>
    </source>
</evidence>
<dbReference type="PANTHER" id="PTHR34982:SF1">
    <property type="entry name" value="FLAGELLAR ASSEMBLY PROTEIN FLIH"/>
    <property type="match status" value="1"/>
</dbReference>
<accession>A0A248TCS0</accession>
<evidence type="ECO:0000259" key="9">
    <source>
        <dbReference type="Pfam" id="PF02108"/>
    </source>
</evidence>
<keyword evidence="10" id="KW-0282">Flagellum</keyword>